<dbReference type="Gene3D" id="1.20.272.10">
    <property type="match status" value="1"/>
</dbReference>
<name>A0A0F5IT03_9BACT</name>
<dbReference type="Gene3D" id="1.10.8.60">
    <property type="match status" value="1"/>
</dbReference>
<dbReference type="InterPro" id="IPR005790">
    <property type="entry name" value="DNA_polIII_delta"/>
</dbReference>
<evidence type="ECO:0000256" key="4">
    <source>
        <dbReference type="ARBA" id="ARBA00022932"/>
    </source>
</evidence>
<gene>
    <name evidence="6" type="ORF">HMPREF1535_03836</name>
</gene>
<dbReference type="GeneID" id="69980450"/>
<sequence length="340" mass="39043">MAKKENTFEEICRDIVAKKFQPVYILMGEEPFFMDRITDLLIENVLAESERDFNQMIMYGADTDAAMIINAARRFPMMSEYQLVVVREAQLVRDIELLTNYVKNPLKSTVLVVNYKYKNLDRRKTLAAATEKNGILFESKKIPDYKMPGFIVSFMQQRSIGIDQKAAQMLSDFLGNDLSRLSKELDKLVLILPEKAPKRVTPELIEQNIGISKEYNNFELIKALAVKDVLKANRIAQYFEKNPKSNPIQMTLPVIFNYFSNLLICYYTKDRSETGLMTALGLRGTFQVKDYMTGLRNYPAMKVFNLISDIRTTDARSKGVDNSSASDADLLKELLYKILH</sequence>
<dbReference type="AlphaFoldDB" id="A0A0F5IT03"/>
<dbReference type="PANTHER" id="PTHR34388:SF1">
    <property type="entry name" value="DNA POLYMERASE III SUBUNIT DELTA"/>
    <property type="match status" value="1"/>
</dbReference>
<proteinExistence type="predicted"/>
<protein>
    <submittedName>
        <fullName evidence="6">DNA polymerase III, delta subunit</fullName>
    </submittedName>
</protein>
<dbReference type="NCBIfam" id="TIGR01128">
    <property type="entry name" value="holA"/>
    <property type="match status" value="1"/>
</dbReference>
<dbReference type="GO" id="GO:0009360">
    <property type="term" value="C:DNA polymerase III complex"/>
    <property type="evidence" value="ECO:0007669"/>
    <property type="project" value="InterPro"/>
</dbReference>
<dbReference type="Proteomes" id="UP000033047">
    <property type="component" value="Unassembled WGS sequence"/>
</dbReference>
<comment type="caution">
    <text evidence="6">The sequence shown here is derived from an EMBL/GenBank/DDBJ whole genome shotgun (WGS) entry which is preliminary data.</text>
</comment>
<dbReference type="PATRIC" id="fig|927665.4.peg.3941"/>
<evidence type="ECO:0000313" key="7">
    <source>
        <dbReference type="Proteomes" id="UP000033047"/>
    </source>
</evidence>
<dbReference type="GO" id="GO:0006261">
    <property type="term" value="P:DNA-templated DNA replication"/>
    <property type="evidence" value="ECO:0007669"/>
    <property type="project" value="TreeGrafter"/>
</dbReference>
<dbReference type="Pfam" id="PF06144">
    <property type="entry name" value="DNA_pol3_delta"/>
    <property type="match status" value="1"/>
</dbReference>
<feature type="domain" description="DNA polymerase III delta N-terminal" evidence="5">
    <location>
        <begin position="24"/>
        <end position="138"/>
    </location>
</feature>
<dbReference type="InterPro" id="IPR027417">
    <property type="entry name" value="P-loop_NTPase"/>
</dbReference>
<dbReference type="RefSeq" id="WP_007656834.1">
    <property type="nucleotide sequence ID" value="NZ_KQ033913.1"/>
</dbReference>
<dbReference type="InterPro" id="IPR010372">
    <property type="entry name" value="DNA_pol3_delta_N"/>
</dbReference>
<organism evidence="6 7">
    <name type="scientific">Parabacteroides goldsteinii DSM 19448 = WAL 12034</name>
    <dbReference type="NCBI Taxonomy" id="927665"/>
    <lineage>
        <taxon>Bacteria</taxon>
        <taxon>Pseudomonadati</taxon>
        <taxon>Bacteroidota</taxon>
        <taxon>Bacteroidia</taxon>
        <taxon>Bacteroidales</taxon>
        <taxon>Tannerellaceae</taxon>
        <taxon>Parabacteroides</taxon>
    </lineage>
</organism>
<accession>A0A0F5IT03</accession>
<dbReference type="EMBL" id="AQHV01000021">
    <property type="protein sequence ID" value="KKB48608.1"/>
    <property type="molecule type" value="Genomic_DNA"/>
</dbReference>
<keyword evidence="3" id="KW-0235">DNA replication</keyword>
<evidence type="ECO:0000256" key="2">
    <source>
        <dbReference type="ARBA" id="ARBA00022695"/>
    </source>
</evidence>
<dbReference type="STRING" id="927665.HMPREF1535_03836"/>
<dbReference type="Gene3D" id="3.40.50.300">
    <property type="entry name" value="P-loop containing nucleotide triphosphate hydrolases"/>
    <property type="match status" value="1"/>
</dbReference>
<keyword evidence="2" id="KW-0548">Nucleotidyltransferase</keyword>
<dbReference type="SUPFAM" id="SSF52540">
    <property type="entry name" value="P-loop containing nucleoside triphosphate hydrolases"/>
    <property type="match status" value="1"/>
</dbReference>
<keyword evidence="1" id="KW-0808">Transferase</keyword>
<evidence type="ECO:0000259" key="5">
    <source>
        <dbReference type="Pfam" id="PF06144"/>
    </source>
</evidence>
<evidence type="ECO:0000256" key="1">
    <source>
        <dbReference type="ARBA" id="ARBA00022679"/>
    </source>
</evidence>
<dbReference type="GO" id="GO:0003887">
    <property type="term" value="F:DNA-directed DNA polymerase activity"/>
    <property type="evidence" value="ECO:0007669"/>
    <property type="project" value="UniProtKB-KW"/>
</dbReference>
<dbReference type="PANTHER" id="PTHR34388">
    <property type="entry name" value="DNA POLYMERASE III SUBUNIT DELTA"/>
    <property type="match status" value="1"/>
</dbReference>
<dbReference type="HOGENOM" id="CLU_044694_3_0_10"/>
<evidence type="ECO:0000256" key="3">
    <source>
        <dbReference type="ARBA" id="ARBA00022705"/>
    </source>
</evidence>
<dbReference type="GO" id="GO:0003677">
    <property type="term" value="F:DNA binding"/>
    <property type="evidence" value="ECO:0007669"/>
    <property type="project" value="InterPro"/>
</dbReference>
<reference evidence="6 7" key="1">
    <citation type="submission" date="2013-04" db="EMBL/GenBank/DDBJ databases">
        <title>The Genome Sequence of Parabacteroides goldsteinii DSM 19448.</title>
        <authorList>
            <consortium name="The Broad Institute Genomics Platform"/>
            <person name="Earl A."/>
            <person name="Ward D."/>
            <person name="Feldgarden M."/>
            <person name="Gevers D."/>
            <person name="Martens E."/>
            <person name="Sakamoto M."/>
            <person name="Benno Y."/>
            <person name="Song Y."/>
            <person name="Liu C."/>
            <person name="Lee J."/>
            <person name="Bolanos M."/>
            <person name="Vaisanen M.L."/>
            <person name="Finegold S.M."/>
            <person name="Walker B."/>
            <person name="Young S."/>
            <person name="Zeng Q."/>
            <person name="Gargeya S."/>
            <person name="Fitzgerald M."/>
            <person name="Haas B."/>
            <person name="Abouelleil A."/>
            <person name="Allen A.W."/>
            <person name="Alvarado L."/>
            <person name="Arachchi H.M."/>
            <person name="Berlin A.M."/>
            <person name="Chapman S.B."/>
            <person name="Gainer-Dewar J."/>
            <person name="Goldberg J."/>
            <person name="Griggs A."/>
            <person name="Gujja S."/>
            <person name="Hansen M."/>
            <person name="Howarth C."/>
            <person name="Imamovic A."/>
            <person name="Ireland A."/>
            <person name="Larimer J."/>
            <person name="McCowan C."/>
            <person name="Murphy C."/>
            <person name="Pearson M."/>
            <person name="Poon T.W."/>
            <person name="Priest M."/>
            <person name="Roberts A."/>
            <person name="Saif S."/>
            <person name="Shea T."/>
            <person name="Sisk P."/>
            <person name="Sykes S."/>
            <person name="Wortman J."/>
            <person name="Nusbaum C."/>
            <person name="Birren B."/>
        </authorList>
    </citation>
    <scope>NUCLEOTIDE SEQUENCE [LARGE SCALE GENOMIC DNA]</scope>
    <source>
        <strain evidence="6 7">DSM 19448</strain>
    </source>
</reference>
<evidence type="ECO:0000313" key="6">
    <source>
        <dbReference type="EMBL" id="KKB48608.1"/>
    </source>
</evidence>
<keyword evidence="4" id="KW-0239">DNA-directed DNA polymerase</keyword>